<proteinExistence type="predicted"/>
<sequence>MDVQAPSGLLGLIGTTGFNRDGYHFGFNRDGYHFYSIASSSVGRGVGGGGGG</sequence>
<accession>A0A0F9SGD4</accession>
<dbReference type="EMBL" id="LAZR01000462">
    <property type="protein sequence ID" value="KKN67930.1"/>
    <property type="molecule type" value="Genomic_DNA"/>
</dbReference>
<dbReference type="AlphaFoldDB" id="A0A0F9SGD4"/>
<reference evidence="1" key="1">
    <citation type="journal article" date="2015" name="Nature">
        <title>Complex archaea that bridge the gap between prokaryotes and eukaryotes.</title>
        <authorList>
            <person name="Spang A."/>
            <person name="Saw J.H."/>
            <person name="Jorgensen S.L."/>
            <person name="Zaremba-Niedzwiedzka K."/>
            <person name="Martijn J."/>
            <person name="Lind A.E."/>
            <person name="van Eijk R."/>
            <person name="Schleper C."/>
            <person name="Guy L."/>
            <person name="Ettema T.J."/>
        </authorList>
    </citation>
    <scope>NUCLEOTIDE SEQUENCE</scope>
</reference>
<protein>
    <submittedName>
        <fullName evidence="1">Uncharacterized protein</fullName>
    </submittedName>
</protein>
<gene>
    <name evidence="1" type="ORF">LCGC14_0456300</name>
</gene>
<comment type="caution">
    <text evidence="1">The sequence shown here is derived from an EMBL/GenBank/DDBJ whole genome shotgun (WGS) entry which is preliminary data.</text>
</comment>
<name>A0A0F9SGD4_9ZZZZ</name>
<organism evidence="1">
    <name type="scientific">marine sediment metagenome</name>
    <dbReference type="NCBI Taxonomy" id="412755"/>
    <lineage>
        <taxon>unclassified sequences</taxon>
        <taxon>metagenomes</taxon>
        <taxon>ecological metagenomes</taxon>
    </lineage>
</organism>
<evidence type="ECO:0000313" key="1">
    <source>
        <dbReference type="EMBL" id="KKN67930.1"/>
    </source>
</evidence>